<keyword evidence="12" id="KW-1185">Reference proteome</keyword>
<evidence type="ECO:0000259" key="8">
    <source>
        <dbReference type="Pfam" id="PF02878"/>
    </source>
</evidence>
<keyword evidence="3" id="KW-0597">Phosphoprotein</keyword>
<sequence>MASIPAEIFKAYDVRARTELLTPDAARLIGRALGSTLRERGFVRFALGRDGRLSSPALAAALAQGVSETGIAVCDLGLAATPMLYFAANHVADGCGAVVTGSHNPPDYNGIKIMLGGEALGGAALQRLRERIEADELAPPLETPAPIRVLDIAEDYLAAIAGRLTLMRPLKVVIDCGNGVAGAFAPTLFRRMGCEVIPLYCEVDGHFPNHHPDPQDEANLVDLKAAVAAHGAHVGLAFDGDGDRLGVVTRRGASVPGDRLLMLFAGAELAEHGGGHVLHDVKSSRAVAAWVTQHGGTSETIPTGHTHMKKRLRETGALLAGELSGHFAFATWRIDDALYAGAKLLRLIAAGLDVDTELAGFPTPLASPELQIALDGPGHALVAQIAQTARFPSAQRVAEIDGLRIEYADGFGLIRASNTQPLLTLRLEADNAPALWRIRAELAAAIAPLTLPDFDC</sequence>
<dbReference type="InterPro" id="IPR036900">
    <property type="entry name" value="A-D-PHexomutase_C_sf"/>
</dbReference>
<dbReference type="Proteomes" id="UP000192761">
    <property type="component" value="Unassembled WGS sequence"/>
</dbReference>
<evidence type="ECO:0000256" key="4">
    <source>
        <dbReference type="ARBA" id="ARBA00022723"/>
    </source>
</evidence>
<evidence type="ECO:0000313" key="11">
    <source>
        <dbReference type="EMBL" id="SMC25913.1"/>
    </source>
</evidence>
<proteinExistence type="inferred from homology"/>
<evidence type="ECO:0000259" key="7">
    <source>
        <dbReference type="Pfam" id="PF00408"/>
    </source>
</evidence>
<evidence type="ECO:0000256" key="1">
    <source>
        <dbReference type="ARBA" id="ARBA00001946"/>
    </source>
</evidence>
<dbReference type="InterPro" id="IPR016055">
    <property type="entry name" value="A-D-PHexomutase_a/b/a-I/II/III"/>
</dbReference>
<dbReference type="PANTHER" id="PTHR43771:SF2">
    <property type="entry name" value="PHOSPHOMANNOMUTASE_PHOSPHOGLUCOMUTASE"/>
    <property type="match status" value="1"/>
</dbReference>
<dbReference type="EMBL" id="FWXD01000012">
    <property type="protein sequence ID" value="SMC25913.1"/>
    <property type="molecule type" value="Genomic_DNA"/>
</dbReference>
<gene>
    <name evidence="11" type="ORF">SAMN02745857_02342</name>
</gene>
<feature type="domain" description="Alpha-D-phosphohexomutase alpha/beta/alpha" evidence="10">
    <location>
        <begin position="257"/>
        <end position="350"/>
    </location>
</feature>
<dbReference type="InterPro" id="IPR005844">
    <property type="entry name" value="A-D-PHexomutase_a/b/a-I"/>
</dbReference>
<dbReference type="AlphaFoldDB" id="A0A1W1XPL6"/>
<dbReference type="InterPro" id="IPR005845">
    <property type="entry name" value="A-D-PHexomutase_a/b/a-II"/>
</dbReference>
<dbReference type="Gene3D" id="3.30.310.50">
    <property type="entry name" value="Alpha-D-phosphohexomutase, C-terminal domain"/>
    <property type="match status" value="1"/>
</dbReference>
<dbReference type="Pfam" id="PF02878">
    <property type="entry name" value="PGM_PMM_I"/>
    <property type="match status" value="1"/>
</dbReference>
<evidence type="ECO:0000313" key="12">
    <source>
        <dbReference type="Proteomes" id="UP000192761"/>
    </source>
</evidence>
<feature type="domain" description="Alpha-D-phosphohexomutase alpha/beta/alpha" evidence="8">
    <location>
        <begin position="7"/>
        <end position="136"/>
    </location>
</feature>
<dbReference type="PRINTS" id="PR00509">
    <property type="entry name" value="PGMPMM"/>
</dbReference>
<dbReference type="Pfam" id="PF02879">
    <property type="entry name" value="PGM_PMM_II"/>
    <property type="match status" value="1"/>
</dbReference>
<dbReference type="Pfam" id="PF00408">
    <property type="entry name" value="PGM_PMM_IV"/>
    <property type="match status" value="1"/>
</dbReference>
<dbReference type="STRING" id="1121001.SAMN02745857_02342"/>
<evidence type="ECO:0000256" key="5">
    <source>
        <dbReference type="ARBA" id="ARBA00022842"/>
    </source>
</evidence>
<feature type="domain" description="Alpha-D-phosphohexomutase alpha/beta/alpha" evidence="9">
    <location>
        <begin position="156"/>
        <end position="252"/>
    </location>
</feature>
<dbReference type="RefSeq" id="WP_084090987.1">
    <property type="nucleotide sequence ID" value="NZ_FWXD01000012.1"/>
</dbReference>
<reference evidence="11 12" key="1">
    <citation type="submission" date="2017-04" db="EMBL/GenBank/DDBJ databases">
        <authorList>
            <person name="Afonso C.L."/>
            <person name="Miller P.J."/>
            <person name="Scott M.A."/>
            <person name="Spackman E."/>
            <person name="Goraichik I."/>
            <person name="Dimitrov K.M."/>
            <person name="Suarez D.L."/>
            <person name="Swayne D.E."/>
        </authorList>
    </citation>
    <scope>NUCLEOTIDE SEQUENCE [LARGE SCALE GENOMIC DNA]</scope>
    <source>
        <strain evidence="11 12">DSM 23236</strain>
    </source>
</reference>
<keyword evidence="4" id="KW-0479">Metal-binding</keyword>
<evidence type="ECO:0000256" key="6">
    <source>
        <dbReference type="ARBA" id="ARBA00023235"/>
    </source>
</evidence>
<evidence type="ECO:0000256" key="3">
    <source>
        <dbReference type="ARBA" id="ARBA00022553"/>
    </source>
</evidence>
<organism evidence="11 12">
    <name type="scientific">Andreprevotia lacus DSM 23236</name>
    <dbReference type="NCBI Taxonomy" id="1121001"/>
    <lineage>
        <taxon>Bacteria</taxon>
        <taxon>Pseudomonadati</taxon>
        <taxon>Pseudomonadota</taxon>
        <taxon>Betaproteobacteria</taxon>
        <taxon>Neisseriales</taxon>
        <taxon>Chitinibacteraceae</taxon>
        <taxon>Andreprevotia</taxon>
    </lineage>
</organism>
<accession>A0A1W1XPL6</accession>
<dbReference type="GO" id="GO:0016868">
    <property type="term" value="F:intramolecular phosphotransferase activity"/>
    <property type="evidence" value="ECO:0007669"/>
    <property type="project" value="InterPro"/>
</dbReference>
<dbReference type="InterPro" id="IPR005841">
    <property type="entry name" value="Alpha-D-phosphohexomutase_SF"/>
</dbReference>
<dbReference type="InterPro" id="IPR005843">
    <property type="entry name" value="A-D-PHexomutase_C"/>
</dbReference>
<dbReference type="Pfam" id="PF02880">
    <property type="entry name" value="PGM_PMM_III"/>
    <property type="match status" value="1"/>
</dbReference>
<comment type="cofactor">
    <cofactor evidence="1">
        <name>Mg(2+)</name>
        <dbReference type="ChEBI" id="CHEBI:18420"/>
    </cofactor>
</comment>
<dbReference type="GO" id="GO:0005975">
    <property type="term" value="P:carbohydrate metabolic process"/>
    <property type="evidence" value="ECO:0007669"/>
    <property type="project" value="InterPro"/>
</dbReference>
<dbReference type="OrthoDB" id="9803322at2"/>
<dbReference type="GO" id="GO:0046872">
    <property type="term" value="F:metal ion binding"/>
    <property type="evidence" value="ECO:0007669"/>
    <property type="project" value="UniProtKB-KW"/>
</dbReference>
<feature type="domain" description="Alpha-D-phosphohexomutase C-terminal" evidence="7">
    <location>
        <begin position="388"/>
        <end position="444"/>
    </location>
</feature>
<dbReference type="InterPro" id="IPR005846">
    <property type="entry name" value="A-D-PHexomutase_a/b/a-III"/>
</dbReference>
<evidence type="ECO:0000259" key="10">
    <source>
        <dbReference type="Pfam" id="PF02880"/>
    </source>
</evidence>
<evidence type="ECO:0000259" key="9">
    <source>
        <dbReference type="Pfam" id="PF02879"/>
    </source>
</evidence>
<name>A0A1W1XPL6_9NEIS</name>
<protein>
    <submittedName>
        <fullName evidence="11">Phosphomannomutase</fullName>
    </submittedName>
</protein>
<evidence type="ECO:0000256" key="2">
    <source>
        <dbReference type="ARBA" id="ARBA00010231"/>
    </source>
</evidence>
<comment type="similarity">
    <text evidence="2">Belongs to the phosphohexose mutase family.</text>
</comment>
<keyword evidence="6" id="KW-0413">Isomerase</keyword>
<dbReference type="SUPFAM" id="SSF53738">
    <property type="entry name" value="Phosphoglucomutase, first 3 domains"/>
    <property type="match status" value="3"/>
</dbReference>
<dbReference type="CDD" id="cd03089">
    <property type="entry name" value="PMM_PGM"/>
    <property type="match status" value="1"/>
</dbReference>
<keyword evidence="5" id="KW-0460">Magnesium</keyword>
<dbReference type="Gene3D" id="3.40.120.10">
    <property type="entry name" value="Alpha-D-Glucose-1,6-Bisphosphate, subunit A, domain 3"/>
    <property type="match status" value="3"/>
</dbReference>
<dbReference type="SUPFAM" id="SSF55957">
    <property type="entry name" value="Phosphoglucomutase, C-terminal domain"/>
    <property type="match status" value="1"/>
</dbReference>
<dbReference type="PANTHER" id="PTHR43771">
    <property type="entry name" value="PHOSPHOMANNOMUTASE"/>
    <property type="match status" value="1"/>
</dbReference>